<dbReference type="PROSITE" id="PS50216">
    <property type="entry name" value="DHHC"/>
    <property type="match status" value="1"/>
</dbReference>
<evidence type="ECO:0000256" key="10">
    <source>
        <dbReference type="RuleBase" id="RU079119"/>
    </source>
</evidence>
<feature type="transmembrane region" description="Helical" evidence="10">
    <location>
        <begin position="200"/>
        <end position="220"/>
    </location>
</feature>
<dbReference type="GO" id="GO:0005794">
    <property type="term" value="C:Golgi apparatus"/>
    <property type="evidence" value="ECO:0007669"/>
    <property type="project" value="TreeGrafter"/>
</dbReference>
<feature type="transmembrane region" description="Helical" evidence="10">
    <location>
        <begin position="80"/>
        <end position="102"/>
    </location>
</feature>
<feature type="transmembrane region" description="Helical" evidence="10">
    <location>
        <begin position="263"/>
        <end position="286"/>
    </location>
</feature>
<evidence type="ECO:0000256" key="2">
    <source>
        <dbReference type="ARBA" id="ARBA00022679"/>
    </source>
</evidence>
<evidence type="ECO:0000256" key="1">
    <source>
        <dbReference type="ARBA" id="ARBA00004141"/>
    </source>
</evidence>
<organism evidence="13 14">
    <name type="scientific">Lachnellula hyalina</name>
    <dbReference type="NCBI Taxonomy" id="1316788"/>
    <lineage>
        <taxon>Eukaryota</taxon>
        <taxon>Fungi</taxon>
        <taxon>Dikarya</taxon>
        <taxon>Ascomycota</taxon>
        <taxon>Pezizomycotina</taxon>
        <taxon>Leotiomycetes</taxon>
        <taxon>Helotiales</taxon>
        <taxon>Lachnaceae</taxon>
        <taxon>Lachnellula</taxon>
    </lineage>
</organism>
<evidence type="ECO:0000259" key="12">
    <source>
        <dbReference type="Pfam" id="PF01529"/>
    </source>
</evidence>
<dbReference type="GO" id="GO:0006612">
    <property type="term" value="P:protein targeting to membrane"/>
    <property type="evidence" value="ECO:0007669"/>
    <property type="project" value="TreeGrafter"/>
</dbReference>
<dbReference type="Proteomes" id="UP000431533">
    <property type="component" value="Unassembled WGS sequence"/>
</dbReference>
<comment type="subcellular location">
    <subcellularLocation>
        <location evidence="1">Membrane</location>
        <topology evidence="1">Multi-pass membrane protein</topology>
    </subcellularLocation>
</comment>
<evidence type="ECO:0000256" key="4">
    <source>
        <dbReference type="ARBA" id="ARBA00022989"/>
    </source>
</evidence>
<dbReference type="OrthoDB" id="9909019at2759"/>
<evidence type="ECO:0000313" key="13">
    <source>
        <dbReference type="EMBL" id="TVY22483.1"/>
    </source>
</evidence>
<name>A0A8H8QTG2_9HELO</name>
<evidence type="ECO:0000256" key="8">
    <source>
        <dbReference type="ARBA" id="ARBA00023315"/>
    </source>
</evidence>
<keyword evidence="5 10" id="KW-0472">Membrane</keyword>
<evidence type="ECO:0000313" key="14">
    <source>
        <dbReference type="Proteomes" id="UP000431533"/>
    </source>
</evidence>
<dbReference type="AlphaFoldDB" id="A0A8H8QTG2"/>
<dbReference type="GO" id="GO:0019706">
    <property type="term" value="F:protein-cysteine S-palmitoyltransferase activity"/>
    <property type="evidence" value="ECO:0007669"/>
    <property type="project" value="UniProtKB-EC"/>
</dbReference>
<feature type="region of interest" description="Disordered" evidence="11">
    <location>
        <begin position="399"/>
        <end position="419"/>
    </location>
</feature>
<dbReference type="PANTHER" id="PTHR22883:SF288">
    <property type="entry name" value="PALMITOYLTRANSFERASE SWF1"/>
    <property type="match status" value="1"/>
</dbReference>
<keyword evidence="2 10" id="KW-0808">Transferase</keyword>
<reference evidence="13 14" key="1">
    <citation type="submission" date="2018-05" db="EMBL/GenBank/DDBJ databases">
        <title>Genome sequencing and assembly of the regulated plant pathogen Lachnellula willkommii and related sister species for the development of diagnostic species identification markers.</title>
        <authorList>
            <person name="Giroux E."/>
            <person name="Bilodeau G."/>
        </authorList>
    </citation>
    <scope>NUCLEOTIDE SEQUENCE [LARGE SCALE GENOMIC DNA]</scope>
    <source>
        <strain evidence="13 14">CBS 185.66</strain>
    </source>
</reference>
<dbReference type="GO" id="GO:0005783">
    <property type="term" value="C:endoplasmic reticulum"/>
    <property type="evidence" value="ECO:0007669"/>
    <property type="project" value="TreeGrafter"/>
</dbReference>
<protein>
    <recommendedName>
        <fullName evidence="10">Palmitoyltransferase</fullName>
        <ecNumber evidence="10">2.3.1.225</ecNumber>
    </recommendedName>
</protein>
<dbReference type="InterPro" id="IPR039859">
    <property type="entry name" value="PFA4/ZDH16/20/ERF2-like"/>
</dbReference>
<dbReference type="GeneID" id="41989163"/>
<comment type="domain">
    <text evidence="10">The DHHC domain is required for palmitoyltransferase activity.</text>
</comment>
<dbReference type="PANTHER" id="PTHR22883">
    <property type="entry name" value="ZINC FINGER DHHC DOMAIN CONTAINING PROTEIN"/>
    <property type="match status" value="1"/>
</dbReference>
<feature type="compositionally biased region" description="Polar residues" evidence="11">
    <location>
        <begin position="404"/>
        <end position="419"/>
    </location>
</feature>
<comment type="catalytic activity">
    <reaction evidence="9 10">
        <text>L-cysteinyl-[protein] + hexadecanoyl-CoA = S-hexadecanoyl-L-cysteinyl-[protein] + CoA</text>
        <dbReference type="Rhea" id="RHEA:36683"/>
        <dbReference type="Rhea" id="RHEA-COMP:10131"/>
        <dbReference type="Rhea" id="RHEA-COMP:11032"/>
        <dbReference type="ChEBI" id="CHEBI:29950"/>
        <dbReference type="ChEBI" id="CHEBI:57287"/>
        <dbReference type="ChEBI" id="CHEBI:57379"/>
        <dbReference type="ChEBI" id="CHEBI:74151"/>
        <dbReference type="EC" id="2.3.1.225"/>
    </reaction>
</comment>
<dbReference type="EMBL" id="QGMH01000263">
    <property type="protein sequence ID" value="TVY22483.1"/>
    <property type="molecule type" value="Genomic_DNA"/>
</dbReference>
<comment type="similarity">
    <text evidence="10">Belongs to the DHHC palmitoyltransferase family.</text>
</comment>
<keyword evidence="6" id="KW-0564">Palmitate</keyword>
<keyword evidence="14" id="KW-1185">Reference proteome</keyword>
<accession>A0A8H8QTG2</accession>
<evidence type="ECO:0000256" key="5">
    <source>
        <dbReference type="ARBA" id="ARBA00023136"/>
    </source>
</evidence>
<dbReference type="RefSeq" id="XP_031001271.1">
    <property type="nucleotide sequence ID" value="XM_031153882.1"/>
</dbReference>
<keyword evidence="3 10" id="KW-0812">Transmembrane</keyword>
<dbReference type="GO" id="GO:0016020">
    <property type="term" value="C:membrane"/>
    <property type="evidence" value="ECO:0007669"/>
    <property type="project" value="UniProtKB-SubCell"/>
</dbReference>
<evidence type="ECO:0000256" key="6">
    <source>
        <dbReference type="ARBA" id="ARBA00023139"/>
    </source>
</evidence>
<keyword evidence="4 10" id="KW-1133">Transmembrane helix</keyword>
<dbReference type="EC" id="2.3.1.225" evidence="10"/>
<gene>
    <name evidence="13" type="primary">swf-1</name>
    <name evidence="13" type="ORF">LHYA1_G008965</name>
</gene>
<dbReference type="InterPro" id="IPR001594">
    <property type="entry name" value="Palmitoyltrfase_DHHC"/>
</dbReference>
<evidence type="ECO:0000256" key="11">
    <source>
        <dbReference type="SAM" id="MobiDB-lite"/>
    </source>
</evidence>
<comment type="caution">
    <text evidence="13">The sequence shown here is derived from an EMBL/GenBank/DDBJ whole genome shotgun (WGS) entry which is preliminary data.</text>
</comment>
<feature type="domain" description="Palmitoyltransferase DHHC" evidence="12">
    <location>
        <begin position="153"/>
        <end position="297"/>
    </location>
</feature>
<evidence type="ECO:0000256" key="3">
    <source>
        <dbReference type="ARBA" id="ARBA00022692"/>
    </source>
</evidence>
<keyword evidence="7" id="KW-0449">Lipoprotein</keyword>
<evidence type="ECO:0000256" key="9">
    <source>
        <dbReference type="ARBA" id="ARBA00048048"/>
    </source>
</evidence>
<proteinExistence type="inferred from homology"/>
<dbReference type="Pfam" id="PF01529">
    <property type="entry name" value="DHHC"/>
    <property type="match status" value="1"/>
</dbReference>
<keyword evidence="8 10" id="KW-0012">Acyltransferase</keyword>
<evidence type="ECO:0000256" key="7">
    <source>
        <dbReference type="ARBA" id="ARBA00023288"/>
    </source>
</evidence>
<sequence length="419" mass="48047">MGTVRNIAVAVLLISFFTFVAFFGRLPALRNTPIGWLHRVLWIRIPQGFRSLDQILTNGRLSTSVSRIAHTLWDDRHPTVMIFFLLLLAVSEVLIIPPIWSLLTPQRKFTSVTLLSLPYLFLYLSANGDPGYITPEDHSHQMTLYPYDFTIFYPGQKCKTCKLLKPARSKHCSICKHCISKMDHHCIFINNCVGYGNQHWFLLLLLTTAIIITYAAYVGLDVLSAEILNHISSWTLSGKGFTWSQYFNIWGWAMQEYTRISGVTLLCILTAPLVWGLLGYHLYLIWAGTTTNESMKWSDWQAEMTSGFAFKRTLDTDRQKDARIEPAWTRWPVESAQVVVQTEDGLPPTEPGDIGTGHWERVWRLADVENLYDLGFWNNLKDVFWPKYGFTHRVEKKAQEARTMPSSSFMNAPSSPAKR</sequence>
<feature type="transmembrane region" description="Helical" evidence="10">
    <location>
        <begin position="7"/>
        <end position="26"/>
    </location>
</feature>